<sequence length="440" mass="49593">MPVSTSLLRFQRCICYDKYQKRTRRDFTCNCSAKLIKERYLRDPSNKIWRLTPSRIKVAEAECDPILVHHHLKARKPTVAQREFRSKARQTCQKSVSAHIRPVTWDFSNQAGSSKLIQEFSLNLIPSIPEESESFLKRIVALEPTKMAPKQPSQVKINQAMLDELDRIMSTASAIKTIISDSNLAIFLKTFEYKGFDAEKIRKLVAIKHAGFRSGTKFAISEETEVDITGTNSLYVLIAILVGLFNARGNNLDTIKDGLTPRVAQSFEYVVTAMSLHSKVLASGRSKSSETLTLARISAAFPLHSLNMVSRPEFTRRMISLADIGLDQTTALGKCFAHPMAASCLTEEMKSQGLAWITFLASCRLNQVIGGRDKARPDRLWLFHKAALNSRAVQDDHKQEFWESVEYEASQLKTVISAAKTELEQIIPPELIAEMEAYIH</sequence>
<comment type="subcellular location">
    <subcellularLocation>
        <location evidence="1">Host cytoplasm</location>
    </subcellularLocation>
</comment>
<proteinExistence type="predicted"/>
<dbReference type="GO" id="GO:0030430">
    <property type="term" value="C:host cell cytoplasm"/>
    <property type="evidence" value="ECO:0007669"/>
    <property type="project" value="UniProtKB-SubCell"/>
</dbReference>
<keyword evidence="3" id="KW-0167">Capsid protein</keyword>
<keyword evidence="4 6" id="KW-0946">Virion</keyword>
<keyword evidence="4 6" id="KW-0543">Viral nucleoprotein</keyword>
<evidence type="ECO:0000256" key="3">
    <source>
        <dbReference type="ARBA" id="ARBA00022561"/>
    </source>
</evidence>
<evidence type="ECO:0000313" key="6">
    <source>
        <dbReference type="EMBL" id="QRD99861.1"/>
    </source>
</evidence>
<evidence type="ECO:0000256" key="4">
    <source>
        <dbReference type="ARBA" id="ARBA00023086"/>
    </source>
</evidence>
<reference evidence="6" key="1">
    <citation type="submission" date="2021-01" db="EMBL/GenBank/DDBJ databases">
        <authorList>
            <person name="Konstantinidis K."/>
            <person name="Dovrolis N."/>
            <person name="Kouvela A."/>
            <person name="Kassela K."/>
            <person name="Rosa Freitas M.G."/>
            <person name="Nearchou A."/>
            <person name="de Courcy Williams M."/>
            <person name="Veletza S."/>
            <person name="Mavromara P."/>
            <person name="Karakasiliotis I."/>
        </authorList>
    </citation>
    <scope>NUCLEOTIDE SEQUENCE</scope>
    <source>
        <strain evidence="6">BB1</strain>
    </source>
</reference>
<name>A0A889INF8_9VIRU</name>
<dbReference type="InterPro" id="IPR009522">
    <property type="entry name" value="Capsid_Phlebovir/Tenuivir"/>
</dbReference>
<dbReference type="GO" id="GO:0019013">
    <property type="term" value="C:viral nucleocapsid"/>
    <property type="evidence" value="ECO:0007669"/>
    <property type="project" value="UniProtKB-KW"/>
</dbReference>
<evidence type="ECO:0000256" key="5">
    <source>
        <dbReference type="ARBA" id="ARBA00033344"/>
    </source>
</evidence>
<protein>
    <recommendedName>
        <fullName evidence="2">Nucleoprotein</fullName>
    </recommendedName>
    <alternativeName>
        <fullName evidence="5">Nucleocapsid protein</fullName>
    </alternativeName>
</protein>
<dbReference type="Pfam" id="PF05733">
    <property type="entry name" value="Tenui_N"/>
    <property type="match status" value="1"/>
</dbReference>
<dbReference type="EMBL" id="MW520369">
    <property type="protein sequence ID" value="QRD99861.1"/>
    <property type="molecule type" value="Genomic_RNA"/>
</dbReference>
<evidence type="ECO:0000256" key="1">
    <source>
        <dbReference type="ARBA" id="ARBA00004192"/>
    </source>
</evidence>
<dbReference type="GO" id="GO:0003723">
    <property type="term" value="F:RNA binding"/>
    <property type="evidence" value="ECO:0007669"/>
    <property type="project" value="InterPro"/>
</dbReference>
<organism evidence="6">
    <name type="scientific">Abdera bunya-like virus</name>
    <dbReference type="NCBI Taxonomy" id="2805756"/>
    <lineage>
        <taxon>Viruses</taxon>
        <taxon>Riboviria</taxon>
        <taxon>Orthornavirae</taxon>
        <taxon>Negarnaviricota</taxon>
        <taxon>Polyploviricotina</taxon>
        <taxon>Ellioviricetes</taxon>
        <taxon>Bunyavirales</taxon>
    </lineage>
</organism>
<accession>A0A889INF8</accession>
<evidence type="ECO:0000256" key="2">
    <source>
        <dbReference type="ARBA" id="ARBA00014389"/>
    </source>
</evidence>